<dbReference type="PANTHER" id="PTHR35011">
    <property type="entry name" value="2,3-DIKETO-L-GULONATE TRAP TRANSPORTER SMALL PERMEASE PROTEIN YIAM"/>
    <property type="match status" value="1"/>
</dbReference>
<accession>A0A3A4F603</accession>
<keyword evidence="6 10" id="KW-1133">Transmembrane helix</keyword>
<feature type="transmembrane region" description="Helical" evidence="10">
    <location>
        <begin position="12"/>
        <end position="32"/>
    </location>
</feature>
<evidence type="ECO:0000256" key="6">
    <source>
        <dbReference type="ARBA" id="ARBA00022989"/>
    </source>
</evidence>
<dbReference type="OrthoDB" id="4544352at2"/>
<evidence type="ECO:0000256" key="1">
    <source>
        <dbReference type="ARBA" id="ARBA00004429"/>
    </source>
</evidence>
<evidence type="ECO:0000256" key="8">
    <source>
        <dbReference type="ARBA" id="ARBA00038436"/>
    </source>
</evidence>
<feature type="region of interest" description="Disordered" evidence="9">
    <location>
        <begin position="165"/>
        <end position="189"/>
    </location>
</feature>
<proteinExistence type="inferred from homology"/>
<keyword evidence="5 10" id="KW-0812">Transmembrane</keyword>
<dbReference type="Proteomes" id="UP000266615">
    <property type="component" value="Unassembled WGS sequence"/>
</dbReference>
<evidence type="ECO:0000259" key="11">
    <source>
        <dbReference type="Pfam" id="PF04290"/>
    </source>
</evidence>
<dbReference type="GO" id="GO:0005886">
    <property type="term" value="C:plasma membrane"/>
    <property type="evidence" value="ECO:0007669"/>
    <property type="project" value="UniProtKB-SubCell"/>
</dbReference>
<evidence type="ECO:0000256" key="10">
    <source>
        <dbReference type="SAM" id="Phobius"/>
    </source>
</evidence>
<dbReference type="GO" id="GO:0015740">
    <property type="term" value="P:C4-dicarboxylate transport"/>
    <property type="evidence" value="ECO:0007669"/>
    <property type="project" value="TreeGrafter"/>
</dbReference>
<feature type="transmembrane region" description="Helical" evidence="10">
    <location>
        <begin position="135"/>
        <end position="159"/>
    </location>
</feature>
<dbReference type="PANTHER" id="PTHR35011:SF10">
    <property type="entry name" value="TRAP TRANSPORTER SMALL PERMEASE PROTEIN"/>
    <property type="match status" value="1"/>
</dbReference>
<sequence>MRAELPSPARLVASVFSLIAGVFLLALVILTVTDVLSRNVRNQSILGTIDISTMLLVAIAFLGLGAAELNGKHVAVGLVEERLPIGARVLSSLLRLVLLAGLAVLLIWGLADSWLNAVDRGDRTNDILRLPTAPWRLILLVSFTIFFVLAIWKEVMVFLQLQKSREPKPMPTSSKPLETDSEAEEVPRG</sequence>
<evidence type="ECO:0000256" key="2">
    <source>
        <dbReference type="ARBA" id="ARBA00022448"/>
    </source>
</evidence>
<evidence type="ECO:0000256" key="5">
    <source>
        <dbReference type="ARBA" id="ARBA00022692"/>
    </source>
</evidence>
<keyword evidence="3" id="KW-1003">Cell membrane</keyword>
<feature type="transmembrane region" description="Helical" evidence="10">
    <location>
        <begin position="93"/>
        <end position="115"/>
    </location>
</feature>
<evidence type="ECO:0000256" key="7">
    <source>
        <dbReference type="ARBA" id="ARBA00023136"/>
    </source>
</evidence>
<feature type="domain" description="Tripartite ATP-independent periplasmic transporters DctQ component" evidence="11">
    <location>
        <begin position="27"/>
        <end position="151"/>
    </location>
</feature>
<keyword evidence="7 10" id="KW-0472">Membrane</keyword>
<comment type="caution">
    <text evidence="12">The sequence shown here is derived from an EMBL/GenBank/DDBJ whole genome shotgun (WGS) entry which is preliminary data.</text>
</comment>
<feature type="transmembrane region" description="Helical" evidence="10">
    <location>
        <begin position="44"/>
        <end position="64"/>
    </location>
</feature>
<evidence type="ECO:0000256" key="4">
    <source>
        <dbReference type="ARBA" id="ARBA00022519"/>
    </source>
</evidence>
<keyword evidence="2" id="KW-0813">Transport</keyword>
<reference evidence="12 13" key="1">
    <citation type="submission" date="2018-09" db="EMBL/GenBank/DDBJ databases">
        <title>Nesterenkonia natronophila sp. nov., an alkaliphilic actinobacteriume isolated from a soda lake, and emended description of the genus Nesterenkonia.</title>
        <authorList>
            <person name="Menes R.J."/>
            <person name="Iriarte A."/>
        </authorList>
    </citation>
    <scope>NUCLEOTIDE SEQUENCE [LARGE SCALE GENOMIC DNA]</scope>
    <source>
        <strain evidence="12 13">M8</strain>
    </source>
</reference>
<dbReference type="GO" id="GO:0022857">
    <property type="term" value="F:transmembrane transporter activity"/>
    <property type="evidence" value="ECO:0007669"/>
    <property type="project" value="TreeGrafter"/>
</dbReference>
<keyword evidence="4" id="KW-0997">Cell inner membrane</keyword>
<protein>
    <submittedName>
        <fullName evidence="12">TRAP transporter small permease</fullName>
    </submittedName>
</protein>
<dbReference type="EMBL" id="QYZP01000002">
    <property type="protein sequence ID" value="RJN31890.1"/>
    <property type="molecule type" value="Genomic_DNA"/>
</dbReference>
<name>A0A3A4F603_9MICC</name>
<evidence type="ECO:0000256" key="9">
    <source>
        <dbReference type="SAM" id="MobiDB-lite"/>
    </source>
</evidence>
<dbReference type="AlphaFoldDB" id="A0A3A4F603"/>
<evidence type="ECO:0000313" key="12">
    <source>
        <dbReference type="EMBL" id="RJN31890.1"/>
    </source>
</evidence>
<dbReference type="RefSeq" id="WP_119902676.1">
    <property type="nucleotide sequence ID" value="NZ_QYZP01000002.1"/>
</dbReference>
<gene>
    <name evidence="12" type="ORF">D3250_07190</name>
</gene>
<comment type="similarity">
    <text evidence="8">Belongs to the TRAP transporter small permease family.</text>
</comment>
<dbReference type="InterPro" id="IPR007387">
    <property type="entry name" value="TRAP_DctQ"/>
</dbReference>
<organism evidence="12 13">
    <name type="scientific">Nesterenkonia natronophila</name>
    <dbReference type="NCBI Taxonomy" id="2174932"/>
    <lineage>
        <taxon>Bacteria</taxon>
        <taxon>Bacillati</taxon>
        <taxon>Actinomycetota</taxon>
        <taxon>Actinomycetes</taxon>
        <taxon>Micrococcales</taxon>
        <taxon>Micrococcaceae</taxon>
        <taxon>Nesterenkonia</taxon>
    </lineage>
</organism>
<evidence type="ECO:0000313" key="13">
    <source>
        <dbReference type="Proteomes" id="UP000266615"/>
    </source>
</evidence>
<evidence type="ECO:0000256" key="3">
    <source>
        <dbReference type="ARBA" id="ARBA00022475"/>
    </source>
</evidence>
<feature type="compositionally biased region" description="Acidic residues" evidence="9">
    <location>
        <begin position="179"/>
        <end position="189"/>
    </location>
</feature>
<dbReference type="InterPro" id="IPR055348">
    <property type="entry name" value="DctQ"/>
</dbReference>
<keyword evidence="13" id="KW-1185">Reference proteome</keyword>
<dbReference type="Pfam" id="PF04290">
    <property type="entry name" value="DctQ"/>
    <property type="match status" value="1"/>
</dbReference>
<comment type="subcellular location">
    <subcellularLocation>
        <location evidence="1">Cell inner membrane</location>
        <topology evidence="1">Multi-pass membrane protein</topology>
    </subcellularLocation>
</comment>